<dbReference type="EMBL" id="FOOC01000002">
    <property type="protein sequence ID" value="SFF33864.1"/>
    <property type="molecule type" value="Genomic_DNA"/>
</dbReference>
<sequence>MTRSPIPHKGRGATINPQGRFETLRREPIDDGWGRTLRSDHPPMDGQADLSDEDVAESMEAARELPTQLFIDHARTIITRNVSPDIPFRQSINPYRGCEHGCVYCYARPAHAYLDLSPGLDFETKLFYKPDAARLLEAELRKPGYRPQWIALGANTDPWQPVERRLGITRGILEVLARFRHPVGIVTKGAVLIERDIDLLADMARDDLVMVAISVTTLDPALKRTLEPRASAPATRLRVMRKLADAGVPVMVMFSPVIPFVNDAELERVLEAAYDAGARHAAYVMLRLPHEVKELFRAWLDVHLPLKAAHVMSLVTQMRGGKDYDSAFGTRMRGEGAYADVIAQRFRTACKRLGLNAQPMPVLSTAHFRVPPGAGDQIELPL</sequence>
<gene>
    <name evidence="6" type="ORF">SAMN04488120_102273</name>
</gene>
<dbReference type="PANTHER" id="PTHR43432">
    <property type="entry name" value="SLR0285 PROTEIN"/>
    <property type="match status" value="1"/>
</dbReference>
<evidence type="ECO:0000313" key="7">
    <source>
        <dbReference type="Proteomes" id="UP000199771"/>
    </source>
</evidence>
<accession>A0A1I2HV03</accession>
<keyword evidence="2" id="KW-0408">Iron</keyword>
<keyword evidence="3" id="KW-0411">Iron-sulfur</keyword>
<dbReference type="Gene3D" id="3.80.30.30">
    <property type="match status" value="1"/>
</dbReference>
<feature type="compositionally biased region" description="Basic residues" evidence="4">
    <location>
        <begin position="1"/>
        <end position="11"/>
    </location>
</feature>
<keyword evidence="6" id="KW-0456">Lyase</keyword>
<organism evidence="6 7">
    <name type="scientific">Fontimonas thermophila</name>
    <dbReference type="NCBI Taxonomy" id="1076937"/>
    <lineage>
        <taxon>Bacteria</taxon>
        <taxon>Pseudomonadati</taxon>
        <taxon>Pseudomonadota</taxon>
        <taxon>Gammaproteobacteria</taxon>
        <taxon>Nevskiales</taxon>
        <taxon>Nevskiaceae</taxon>
        <taxon>Fontimonas</taxon>
    </lineage>
</organism>
<feature type="region of interest" description="Disordered" evidence="4">
    <location>
        <begin position="1"/>
        <end position="52"/>
    </location>
</feature>
<dbReference type="SUPFAM" id="SSF102114">
    <property type="entry name" value="Radical SAM enzymes"/>
    <property type="match status" value="1"/>
</dbReference>
<feature type="domain" description="Elp3/MiaA/NifB-like radical SAM core" evidence="5">
    <location>
        <begin position="88"/>
        <end position="314"/>
    </location>
</feature>
<dbReference type="SFLD" id="SFLDG01084">
    <property type="entry name" value="Uncharacterised_Radical_SAM_Su"/>
    <property type="match status" value="1"/>
</dbReference>
<dbReference type="RefSeq" id="WP_091531608.1">
    <property type="nucleotide sequence ID" value="NZ_FOOC01000002.1"/>
</dbReference>
<protein>
    <submittedName>
        <fullName evidence="6">DNA repair photolyase</fullName>
    </submittedName>
</protein>
<dbReference type="SFLD" id="SFLDS00029">
    <property type="entry name" value="Radical_SAM"/>
    <property type="match status" value="1"/>
</dbReference>
<dbReference type="InterPro" id="IPR040086">
    <property type="entry name" value="MJ0683-like"/>
</dbReference>
<evidence type="ECO:0000313" key="6">
    <source>
        <dbReference type="EMBL" id="SFF33864.1"/>
    </source>
</evidence>
<name>A0A1I2HV03_9GAMM</name>
<dbReference type="Pfam" id="PF04055">
    <property type="entry name" value="Radical_SAM"/>
    <property type="match status" value="1"/>
</dbReference>
<dbReference type="InterPro" id="IPR006638">
    <property type="entry name" value="Elp3/MiaA/NifB-like_rSAM"/>
</dbReference>
<evidence type="ECO:0000256" key="2">
    <source>
        <dbReference type="ARBA" id="ARBA00023004"/>
    </source>
</evidence>
<dbReference type="PANTHER" id="PTHR43432:SF3">
    <property type="entry name" value="SLR0285 PROTEIN"/>
    <property type="match status" value="1"/>
</dbReference>
<dbReference type="CDD" id="cd01335">
    <property type="entry name" value="Radical_SAM"/>
    <property type="match status" value="1"/>
</dbReference>
<dbReference type="OrthoDB" id="9785699at2"/>
<proteinExistence type="predicted"/>
<keyword evidence="7" id="KW-1185">Reference proteome</keyword>
<keyword evidence="1" id="KW-0479">Metal-binding</keyword>
<dbReference type="InterPro" id="IPR058240">
    <property type="entry name" value="rSAM_sf"/>
</dbReference>
<dbReference type="InterPro" id="IPR007197">
    <property type="entry name" value="rSAM"/>
</dbReference>
<dbReference type="Proteomes" id="UP000199771">
    <property type="component" value="Unassembled WGS sequence"/>
</dbReference>
<dbReference type="SMART" id="SM00729">
    <property type="entry name" value="Elp3"/>
    <property type="match status" value="1"/>
</dbReference>
<reference evidence="6 7" key="1">
    <citation type="submission" date="2016-10" db="EMBL/GenBank/DDBJ databases">
        <authorList>
            <person name="de Groot N.N."/>
        </authorList>
    </citation>
    <scope>NUCLEOTIDE SEQUENCE [LARGE SCALE GENOMIC DNA]</scope>
    <source>
        <strain evidence="6 7">DSM 23609</strain>
    </source>
</reference>
<evidence type="ECO:0000256" key="3">
    <source>
        <dbReference type="ARBA" id="ARBA00023014"/>
    </source>
</evidence>
<dbReference type="AlphaFoldDB" id="A0A1I2HV03"/>
<dbReference type="GO" id="GO:0051536">
    <property type="term" value="F:iron-sulfur cluster binding"/>
    <property type="evidence" value="ECO:0007669"/>
    <property type="project" value="UniProtKB-KW"/>
</dbReference>
<evidence type="ECO:0000256" key="1">
    <source>
        <dbReference type="ARBA" id="ARBA00022723"/>
    </source>
</evidence>
<evidence type="ECO:0000259" key="5">
    <source>
        <dbReference type="SMART" id="SM00729"/>
    </source>
</evidence>
<dbReference type="GO" id="GO:0016829">
    <property type="term" value="F:lyase activity"/>
    <property type="evidence" value="ECO:0007669"/>
    <property type="project" value="UniProtKB-KW"/>
</dbReference>
<feature type="compositionally biased region" description="Basic and acidic residues" evidence="4">
    <location>
        <begin position="22"/>
        <end position="43"/>
    </location>
</feature>
<dbReference type="STRING" id="1076937.SAMN04488120_102273"/>
<dbReference type="GO" id="GO:0046872">
    <property type="term" value="F:metal ion binding"/>
    <property type="evidence" value="ECO:0007669"/>
    <property type="project" value="UniProtKB-KW"/>
</dbReference>
<evidence type="ECO:0000256" key="4">
    <source>
        <dbReference type="SAM" id="MobiDB-lite"/>
    </source>
</evidence>
<dbReference type="NCBIfam" id="NF033668">
    <property type="entry name" value="rSAM_PA0069"/>
    <property type="match status" value="1"/>
</dbReference>